<reference evidence="2" key="1">
    <citation type="submission" date="2016-05" db="EMBL/GenBank/DDBJ databases">
        <title>WGS assembly of Xenopus laevis.</title>
        <authorList>
            <person name="Session A."/>
            <person name="Uno Y."/>
            <person name="Kwon T."/>
            <person name="Chapman J."/>
            <person name="Toyoda A."/>
            <person name="Takahashi S."/>
            <person name="Fukui A."/>
            <person name="Hikosaka A."/>
            <person name="Putnam N."/>
            <person name="Stites J."/>
            <person name="Van Heeringen S."/>
            <person name="Quigley I."/>
            <person name="Heinz S."/>
            <person name="Hellsten U."/>
            <person name="Lyons J."/>
            <person name="Suzuki A."/>
            <person name="Kondo M."/>
            <person name="Ogino H."/>
            <person name="Ochi H."/>
            <person name="Bogdanovic O."/>
            <person name="Lister R."/>
            <person name="Georgiou G."/>
            <person name="Paranjpe S."/>
            <person name="Van Kruijsbergen I."/>
            <person name="Mozaffari S."/>
            <person name="Shu S."/>
            <person name="Schmutz J."/>
            <person name="Jenkins J."/>
            <person name="Grimwood J."/>
            <person name="Carlson J."/>
            <person name="Mitros T."/>
            <person name="Simakov O."/>
            <person name="Heald R."/>
            <person name="Miller K."/>
            <person name="Haudenschild C."/>
            <person name="Kuroki Y."/>
            <person name="Tanaka T."/>
            <person name="Michiue T."/>
            <person name="Watanabe M."/>
            <person name="Kinoshita T."/>
            <person name="Ohta Y."/>
            <person name="Mawaribuchi S."/>
            <person name="Suzuki Y."/>
            <person name="Haramoto Y."/>
            <person name="Yamamoto T."/>
            <person name="Takagi C."/>
            <person name="Kitzman J."/>
            <person name="Shendure J."/>
            <person name="Nakayama T."/>
            <person name="Izutsu Y."/>
            <person name="Robert J."/>
            <person name="Dichmann D."/>
            <person name="Flajnik M."/>
            <person name="Houston D."/>
            <person name="Marcotte E."/>
            <person name="Wallingford J."/>
            <person name="Ito Y."/>
            <person name="Asashima M."/>
            <person name="Ueno N."/>
            <person name="Matsuda Y."/>
            <person name="Jan Veenstra G."/>
            <person name="Fujiyama A."/>
            <person name="Harland R."/>
            <person name="Taira M."/>
            <person name="Rokhsar D.S."/>
        </authorList>
    </citation>
    <scope>NUCLEOTIDE SEQUENCE</scope>
    <source>
        <strain evidence="2">J</strain>
        <tissue evidence="2">Blood</tissue>
    </source>
</reference>
<sequence>MLIKAVEDRVDEVSNKVKTHDQLIADLQKQLAELHDRMEDSENRSRRIRGWKSPTNPKAFAVLHGHSWSSFLMDDTP</sequence>
<proteinExistence type="predicted"/>
<evidence type="ECO:0000256" key="1">
    <source>
        <dbReference type="SAM" id="Coils"/>
    </source>
</evidence>
<keyword evidence="1" id="KW-0175">Coiled coil</keyword>
<evidence type="ECO:0000313" key="2">
    <source>
        <dbReference type="EMBL" id="OCT55414.1"/>
    </source>
</evidence>
<dbReference type="EMBL" id="KV492360">
    <property type="protein sequence ID" value="OCT55414.1"/>
    <property type="molecule type" value="Genomic_DNA"/>
</dbReference>
<protein>
    <submittedName>
        <fullName evidence="2">Uncharacterized protein</fullName>
    </submittedName>
</protein>
<organism evidence="2">
    <name type="scientific">Xenopus laevis</name>
    <name type="common">African clawed frog</name>
    <dbReference type="NCBI Taxonomy" id="8355"/>
    <lineage>
        <taxon>Eukaryota</taxon>
        <taxon>Metazoa</taxon>
        <taxon>Chordata</taxon>
        <taxon>Craniata</taxon>
        <taxon>Vertebrata</taxon>
        <taxon>Euteleostomi</taxon>
        <taxon>Amphibia</taxon>
        <taxon>Batrachia</taxon>
        <taxon>Anura</taxon>
        <taxon>Pipoidea</taxon>
        <taxon>Pipidae</taxon>
        <taxon>Xenopodinae</taxon>
        <taxon>Xenopus</taxon>
        <taxon>Xenopus</taxon>
    </lineage>
</organism>
<name>A0A974GYD9_XENLA</name>
<gene>
    <name evidence="2" type="ORF">XELAEV_18002386mg</name>
</gene>
<accession>A0A974GYD9</accession>
<dbReference type="Proteomes" id="UP000694892">
    <property type="component" value="Unassembled WGS sequence"/>
</dbReference>
<dbReference type="AlphaFoldDB" id="A0A974GYD9"/>
<feature type="coiled-coil region" evidence="1">
    <location>
        <begin position="3"/>
        <end position="44"/>
    </location>
</feature>